<dbReference type="EMBL" id="AEPE02000002">
    <property type="protein sequence ID" value="EFZ38177.1"/>
    <property type="molecule type" value="Genomic_DNA"/>
</dbReference>
<gene>
    <name evidence="1" type="ORF">HMPREF0663_10546</name>
</gene>
<evidence type="ECO:0000313" key="1">
    <source>
        <dbReference type="EMBL" id="EFZ38177.1"/>
    </source>
</evidence>
<name>E7RN46_9BACT</name>
<dbReference type="AlphaFoldDB" id="E7RN46"/>
<proteinExistence type="predicted"/>
<dbReference type="Proteomes" id="UP000005580">
    <property type="component" value="Unassembled WGS sequence"/>
</dbReference>
<organism evidence="1 2">
    <name type="scientific">Hoylesella oralis ATCC 33269</name>
    <dbReference type="NCBI Taxonomy" id="873533"/>
    <lineage>
        <taxon>Bacteria</taxon>
        <taxon>Pseudomonadati</taxon>
        <taxon>Bacteroidota</taxon>
        <taxon>Bacteroidia</taxon>
        <taxon>Bacteroidales</taxon>
        <taxon>Prevotellaceae</taxon>
        <taxon>Hoylesella</taxon>
    </lineage>
</organism>
<protein>
    <submittedName>
        <fullName evidence="1">Uncharacterized protein</fullName>
    </submittedName>
</protein>
<dbReference type="HOGENOM" id="CLU_3171706_0_0_10"/>
<keyword evidence="2" id="KW-1185">Reference proteome</keyword>
<evidence type="ECO:0000313" key="2">
    <source>
        <dbReference type="Proteomes" id="UP000005580"/>
    </source>
</evidence>
<sequence length="47" mass="5708">MYINSNQHVIITMEKDDKNTYFSFLLFYSNLSYAPMKESIKEVSFYR</sequence>
<reference evidence="1" key="1">
    <citation type="submission" date="2011-01" db="EMBL/GenBank/DDBJ databases">
        <authorList>
            <person name="Muzny D."/>
            <person name="Qin X."/>
            <person name="Buhay C."/>
            <person name="Dugan-Rocha S."/>
            <person name="Ding Y."/>
            <person name="Chen G."/>
            <person name="Hawes A."/>
            <person name="Holder M."/>
            <person name="Jhangiani S."/>
            <person name="Johnson A."/>
            <person name="Khan Z."/>
            <person name="Li Z."/>
            <person name="Liu W."/>
            <person name="Liu X."/>
            <person name="Perez L."/>
            <person name="Shen H."/>
            <person name="Wang Q."/>
            <person name="Watt J."/>
            <person name="Xi L."/>
            <person name="Xin Y."/>
            <person name="Zhou J."/>
            <person name="Deng J."/>
            <person name="Jiang H."/>
            <person name="Liu Y."/>
            <person name="Qu J."/>
            <person name="Song X.-Z."/>
            <person name="Zhang L."/>
            <person name="Villasana D."/>
            <person name="Johnson A."/>
            <person name="Liu J."/>
            <person name="Liyanage D."/>
            <person name="Lorensuhewa L."/>
            <person name="Robinson T."/>
            <person name="Song A."/>
            <person name="Song B.-B."/>
            <person name="Dinh H."/>
            <person name="Thornton R."/>
            <person name="Coyle M."/>
            <person name="Francisco L."/>
            <person name="Jackson L."/>
            <person name="Javaid M."/>
            <person name="Korchina V."/>
            <person name="Kovar C."/>
            <person name="Mata R."/>
            <person name="Mathew T."/>
            <person name="Ngo R."/>
            <person name="Nguyen L."/>
            <person name="Nguyen N."/>
            <person name="Okwuonu G."/>
            <person name="Ongeri F."/>
            <person name="Pham C."/>
            <person name="Simmons D."/>
            <person name="Wilczek-Boney K."/>
            <person name="Hale W."/>
            <person name="Jakkamsetti A."/>
            <person name="Pham P."/>
            <person name="Ruth R."/>
            <person name="San Lucas F."/>
            <person name="Warren J."/>
            <person name="Zhang J."/>
            <person name="Zhao Z."/>
            <person name="Zhou C."/>
            <person name="Zhu D."/>
            <person name="Lee S."/>
            <person name="Bess C."/>
            <person name="Blankenburg K."/>
            <person name="Forbes L."/>
            <person name="Fu Q."/>
            <person name="Gubbala S."/>
            <person name="Hirani K."/>
            <person name="Jayaseelan J.C."/>
            <person name="Lara F."/>
            <person name="Munidasa M."/>
            <person name="Palculict T."/>
            <person name="Patil S."/>
            <person name="Pu L.-L."/>
            <person name="Saada N."/>
            <person name="Tang L."/>
            <person name="Weissenberger G."/>
            <person name="Zhu Y."/>
            <person name="Hemphill L."/>
            <person name="Shang Y."/>
            <person name="Youmans B."/>
            <person name="Ayvaz T."/>
            <person name="Ross M."/>
            <person name="Santibanez J."/>
            <person name="Aqrawi P."/>
            <person name="Gross S."/>
            <person name="Joshi V."/>
            <person name="Fowler G."/>
            <person name="Nazareth L."/>
            <person name="Reid J."/>
            <person name="Worley K."/>
            <person name="Petrosino J."/>
            <person name="Highlander S."/>
            <person name="Gibbs R."/>
        </authorList>
    </citation>
    <scope>NUCLEOTIDE SEQUENCE [LARGE SCALE GENOMIC DNA]</scope>
    <source>
        <strain evidence="1">ATCC 33269</strain>
    </source>
</reference>
<accession>E7RN46</accession>
<comment type="caution">
    <text evidence="1">The sequence shown here is derived from an EMBL/GenBank/DDBJ whole genome shotgun (WGS) entry which is preliminary data.</text>
</comment>